<protein>
    <recommendedName>
        <fullName evidence="2">MobA/VirD2-like nuclease domain-containing protein</fullName>
    </recommendedName>
</protein>
<comment type="caution">
    <text evidence="3">The sequence shown here is derived from an EMBL/GenBank/DDBJ whole genome shotgun (WGS) entry which is preliminary data.</text>
</comment>
<keyword evidence="4" id="KW-1185">Reference proteome</keyword>
<dbReference type="EMBL" id="FBYC01000004">
    <property type="protein sequence ID" value="CUX81433.1"/>
    <property type="molecule type" value="Genomic_DNA"/>
</dbReference>
<evidence type="ECO:0000313" key="4">
    <source>
        <dbReference type="Proteomes" id="UP000182045"/>
    </source>
</evidence>
<feature type="domain" description="MobA/VirD2-like nuclease" evidence="2">
    <location>
        <begin position="38"/>
        <end position="132"/>
    </location>
</feature>
<reference evidence="3 4" key="1">
    <citation type="submission" date="2016-01" db="EMBL/GenBank/DDBJ databases">
        <authorList>
            <person name="Varghese N."/>
        </authorList>
    </citation>
    <scope>NUCLEOTIDE SEQUENCE [LARGE SCALE GENOMIC DNA]</scope>
    <source>
        <strain evidence="3 4">HL-91</strain>
    </source>
</reference>
<evidence type="ECO:0000256" key="1">
    <source>
        <dbReference type="SAM" id="MobiDB-lite"/>
    </source>
</evidence>
<sequence>MWQGGSSGPWMQAATQMRIDLRQAQNTVTVADYLQNGGVLIGGSILADRPSRIVEHLRNHHEKVGASSDNKIWHMTVSLAPGQFLSQEKWKTAIREIGRRIGAPLHVLPYLIYRHVNAAHDHAHILFSSWTYFRHKITPVLPRDVFTLGNRIANRVGLPQPFDDTSGGPVKILAPIRSGKSDDIRTMAAAQAGAAVNDVMAQDKPHGLDRLKAGLKSRDVVATLRKHDKGPDGMAFTLSIPTPGMAKLHKRKVSISGGRIGSQFTLRGLERRIVMLRYLSDLPALLMLRHLFPNNAEQIMQEIERKKDDDHTRKPSGGGSHRGPVAIGGSIEGNSRQSGPDLSGTEQGSERRRRIDDEAVRTVGRHPDTRNGHPSVYQEPLENAPAAGRPGLEARADGNPASPASDGDGRLRLIDVIARLGDIETLTKERTQLRLMPGGGFQVEMMSIPAVVFDGHKARPASPEFAGIAKGLAKGIGLPTAQEYIELEADQMDSEGPPATDGPDF</sequence>
<feature type="region of interest" description="Disordered" evidence="1">
    <location>
        <begin position="304"/>
        <end position="408"/>
    </location>
</feature>
<gene>
    <name evidence="3" type="ORF">Ga0058931_1760</name>
</gene>
<organism evidence="3 4">
    <name type="scientific">Roseibaca calidilacus</name>
    <dbReference type="NCBI Taxonomy" id="1666912"/>
    <lineage>
        <taxon>Bacteria</taxon>
        <taxon>Pseudomonadati</taxon>
        <taxon>Pseudomonadota</taxon>
        <taxon>Alphaproteobacteria</taxon>
        <taxon>Rhodobacterales</taxon>
        <taxon>Paracoccaceae</taxon>
        <taxon>Roseinatronobacter</taxon>
    </lineage>
</organism>
<dbReference type="InterPro" id="IPR005094">
    <property type="entry name" value="Endonuclease_MobA/VirD2"/>
</dbReference>
<dbReference type="Proteomes" id="UP000182045">
    <property type="component" value="Unassembled WGS sequence"/>
</dbReference>
<evidence type="ECO:0000313" key="3">
    <source>
        <dbReference type="EMBL" id="CUX81433.1"/>
    </source>
</evidence>
<accession>A0ABM9VTR0</accession>
<name>A0ABM9VTR0_9RHOB</name>
<proteinExistence type="predicted"/>
<dbReference type="Pfam" id="PF03432">
    <property type="entry name" value="Relaxase"/>
    <property type="match status" value="1"/>
</dbReference>
<feature type="compositionally biased region" description="Polar residues" evidence="1">
    <location>
        <begin position="332"/>
        <end position="347"/>
    </location>
</feature>
<feature type="compositionally biased region" description="Basic and acidic residues" evidence="1">
    <location>
        <begin position="348"/>
        <end position="371"/>
    </location>
</feature>
<feature type="compositionally biased region" description="Basic and acidic residues" evidence="1">
    <location>
        <begin position="304"/>
        <end position="313"/>
    </location>
</feature>
<evidence type="ECO:0000259" key="2">
    <source>
        <dbReference type="Pfam" id="PF03432"/>
    </source>
</evidence>